<evidence type="ECO:0000313" key="2">
    <source>
        <dbReference type="Proteomes" id="UP000004995"/>
    </source>
</evidence>
<dbReference type="AlphaFoldDB" id="K3Y3S8"/>
<name>K3Y3S8_SETIT</name>
<accession>K3Y3S8</accession>
<dbReference type="Gramene" id="KQL11265">
    <property type="protein sequence ID" value="KQL11265"/>
    <property type="gene ID" value="SETIT_008866mg"/>
</dbReference>
<sequence>MKRSEVSWLHWRWAIKMKFREQFLHSLDFRNMRNQERDRQKTRCALPEKNVCTFVNVSCIS</sequence>
<reference evidence="2" key="1">
    <citation type="journal article" date="2012" name="Nat. Biotechnol.">
        <title>Reference genome sequence of the model plant Setaria.</title>
        <authorList>
            <person name="Bennetzen J.L."/>
            <person name="Schmutz J."/>
            <person name="Wang H."/>
            <person name="Percifield R."/>
            <person name="Hawkins J."/>
            <person name="Pontaroli A.C."/>
            <person name="Estep M."/>
            <person name="Feng L."/>
            <person name="Vaughn J.N."/>
            <person name="Grimwood J."/>
            <person name="Jenkins J."/>
            <person name="Barry K."/>
            <person name="Lindquist E."/>
            <person name="Hellsten U."/>
            <person name="Deshpande S."/>
            <person name="Wang X."/>
            <person name="Wu X."/>
            <person name="Mitros T."/>
            <person name="Triplett J."/>
            <person name="Yang X."/>
            <person name="Ye C.Y."/>
            <person name="Mauro-Herrera M."/>
            <person name="Wang L."/>
            <person name="Li P."/>
            <person name="Sharma M."/>
            <person name="Sharma R."/>
            <person name="Ronald P.C."/>
            <person name="Panaud O."/>
            <person name="Kellogg E.A."/>
            <person name="Brutnell T.P."/>
            <person name="Doust A.N."/>
            <person name="Tuskan G.A."/>
            <person name="Rokhsar D."/>
            <person name="Devos K.M."/>
        </authorList>
    </citation>
    <scope>NUCLEOTIDE SEQUENCE [LARGE SCALE GENOMIC DNA]</scope>
    <source>
        <strain evidence="2">cv. Yugu1</strain>
    </source>
</reference>
<dbReference type="HOGENOM" id="CLU_2927021_0_0_1"/>
<keyword evidence="2" id="KW-1185">Reference proteome</keyword>
<proteinExistence type="predicted"/>
<organism evidence="1 2">
    <name type="scientific">Setaria italica</name>
    <name type="common">Foxtail millet</name>
    <name type="synonym">Panicum italicum</name>
    <dbReference type="NCBI Taxonomy" id="4555"/>
    <lineage>
        <taxon>Eukaryota</taxon>
        <taxon>Viridiplantae</taxon>
        <taxon>Streptophyta</taxon>
        <taxon>Embryophyta</taxon>
        <taxon>Tracheophyta</taxon>
        <taxon>Spermatophyta</taxon>
        <taxon>Magnoliopsida</taxon>
        <taxon>Liliopsida</taxon>
        <taxon>Poales</taxon>
        <taxon>Poaceae</taxon>
        <taxon>PACMAD clade</taxon>
        <taxon>Panicoideae</taxon>
        <taxon>Panicodae</taxon>
        <taxon>Paniceae</taxon>
        <taxon>Cenchrinae</taxon>
        <taxon>Setaria</taxon>
    </lineage>
</organism>
<protein>
    <submittedName>
        <fullName evidence="1">Uncharacterized protein</fullName>
    </submittedName>
</protein>
<dbReference type="EMBL" id="AGNK02002587">
    <property type="status" value="NOT_ANNOTATED_CDS"/>
    <property type="molecule type" value="Genomic_DNA"/>
</dbReference>
<evidence type="ECO:0000313" key="1">
    <source>
        <dbReference type="EnsemblPlants" id="KQL11265"/>
    </source>
</evidence>
<dbReference type="EnsemblPlants" id="KQL11265">
    <property type="protein sequence ID" value="KQL11265"/>
    <property type="gene ID" value="SETIT_008866mg"/>
</dbReference>
<dbReference type="Proteomes" id="UP000004995">
    <property type="component" value="Unassembled WGS sequence"/>
</dbReference>
<dbReference type="InParanoid" id="K3Y3S8"/>
<reference evidence="1" key="2">
    <citation type="submission" date="2018-08" db="UniProtKB">
        <authorList>
            <consortium name="EnsemblPlants"/>
        </authorList>
    </citation>
    <scope>IDENTIFICATION</scope>
    <source>
        <strain evidence="1">Yugu1</strain>
    </source>
</reference>